<evidence type="ECO:0000313" key="3">
    <source>
        <dbReference type="Proteomes" id="UP000054776"/>
    </source>
</evidence>
<proteinExistence type="predicted"/>
<feature type="compositionally biased region" description="Basic and acidic residues" evidence="1">
    <location>
        <begin position="1"/>
        <end position="10"/>
    </location>
</feature>
<keyword evidence="3" id="KW-1185">Reference proteome</keyword>
<dbReference type="AlphaFoldDB" id="A0A0V1BDT6"/>
<protein>
    <submittedName>
        <fullName evidence="2">Uncharacterized protein</fullName>
    </submittedName>
</protein>
<accession>A0A0V1BDT6</accession>
<reference evidence="2 3" key="1">
    <citation type="submission" date="2015-01" db="EMBL/GenBank/DDBJ databases">
        <title>Evolution of Trichinella species and genotypes.</title>
        <authorList>
            <person name="Korhonen P.K."/>
            <person name="Edoardo P."/>
            <person name="Giuseppe L.R."/>
            <person name="Gasser R.B."/>
        </authorList>
    </citation>
    <scope>NUCLEOTIDE SEQUENCE [LARGE SCALE GENOMIC DNA]</scope>
    <source>
        <strain evidence="2">ISS3</strain>
    </source>
</reference>
<organism evidence="2 3">
    <name type="scientific">Trichinella spiralis</name>
    <name type="common">Trichina worm</name>
    <dbReference type="NCBI Taxonomy" id="6334"/>
    <lineage>
        <taxon>Eukaryota</taxon>
        <taxon>Metazoa</taxon>
        <taxon>Ecdysozoa</taxon>
        <taxon>Nematoda</taxon>
        <taxon>Enoplea</taxon>
        <taxon>Dorylaimia</taxon>
        <taxon>Trichinellida</taxon>
        <taxon>Trichinellidae</taxon>
        <taxon>Trichinella</taxon>
    </lineage>
</organism>
<dbReference type="OrthoDB" id="10558066at2759"/>
<sequence length="161" mass="19080">MAYNEKEIQQQRKSLAHQKANPRRRSTFSDVHLRNATDEFEISLEKYYFQFKITIFARRSDLDKDNAWHVCRSLAKDVHKVCMYIENNVSIINKHDLSVGIIFENYGKQRVYRSNFFQEMLSRESEFIFLCSIDCMAAAIEFEIFFKEVSINASLEKAINK</sequence>
<evidence type="ECO:0000313" key="2">
    <source>
        <dbReference type="EMBL" id="KRY35143.1"/>
    </source>
</evidence>
<dbReference type="EMBL" id="JYDH01000057">
    <property type="protein sequence ID" value="KRY35143.1"/>
    <property type="molecule type" value="Genomic_DNA"/>
</dbReference>
<dbReference type="InParanoid" id="A0A0V1BDT6"/>
<evidence type="ECO:0000256" key="1">
    <source>
        <dbReference type="SAM" id="MobiDB-lite"/>
    </source>
</evidence>
<comment type="caution">
    <text evidence="2">The sequence shown here is derived from an EMBL/GenBank/DDBJ whole genome shotgun (WGS) entry which is preliminary data.</text>
</comment>
<gene>
    <name evidence="2" type="ORF">T01_10852</name>
</gene>
<feature type="compositionally biased region" description="Basic residues" evidence="1">
    <location>
        <begin position="14"/>
        <end position="26"/>
    </location>
</feature>
<dbReference type="Proteomes" id="UP000054776">
    <property type="component" value="Unassembled WGS sequence"/>
</dbReference>
<name>A0A0V1BDT6_TRISP</name>
<feature type="region of interest" description="Disordered" evidence="1">
    <location>
        <begin position="1"/>
        <end position="27"/>
    </location>
</feature>